<evidence type="ECO:0000313" key="5">
    <source>
        <dbReference type="EMBL" id="GAA2353630.1"/>
    </source>
</evidence>
<proteinExistence type="inferred from homology"/>
<dbReference type="InterPro" id="IPR022761">
    <property type="entry name" value="Fumarate_lyase_N"/>
</dbReference>
<dbReference type="PANTHER" id="PTHR43172:SF2">
    <property type="entry name" value="ADENYLOSUCCINATE LYASE C-TERMINAL DOMAIN-CONTAINING PROTEIN"/>
    <property type="match status" value="1"/>
</dbReference>
<organism evidence="5 6">
    <name type="scientific">Dactylosporangium salmoneum</name>
    <dbReference type="NCBI Taxonomy" id="53361"/>
    <lineage>
        <taxon>Bacteria</taxon>
        <taxon>Bacillati</taxon>
        <taxon>Actinomycetota</taxon>
        <taxon>Actinomycetes</taxon>
        <taxon>Micromonosporales</taxon>
        <taxon>Micromonosporaceae</taxon>
        <taxon>Dactylosporangium</taxon>
    </lineage>
</organism>
<dbReference type="Proteomes" id="UP001501444">
    <property type="component" value="Unassembled WGS sequence"/>
</dbReference>
<evidence type="ECO:0000256" key="1">
    <source>
        <dbReference type="ARBA" id="ARBA00023239"/>
    </source>
</evidence>
<dbReference type="PANTHER" id="PTHR43172">
    <property type="entry name" value="ADENYLOSUCCINATE LYASE"/>
    <property type="match status" value="1"/>
</dbReference>
<dbReference type="InterPro" id="IPR008948">
    <property type="entry name" value="L-Aspartase-like"/>
</dbReference>
<evidence type="ECO:0000256" key="2">
    <source>
        <dbReference type="ARBA" id="ARBA00034772"/>
    </source>
</evidence>
<dbReference type="Pfam" id="PF00206">
    <property type="entry name" value="Lyase_1"/>
    <property type="match status" value="1"/>
</dbReference>
<comment type="caution">
    <text evidence="5">The sequence shown here is derived from an EMBL/GenBank/DDBJ whole genome shotgun (WGS) entry which is preliminary data.</text>
</comment>
<dbReference type="RefSeq" id="WP_344614430.1">
    <property type="nucleotide sequence ID" value="NZ_BAAARV010000033.1"/>
</dbReference>
<evidence type="ECO:0000256" key="3">
    <source>
        <dbReference type="SAM" id="MobiDB-lite"/>
    </source>
</evidence>
<feature type="region of interest" description="Disordered" evidence="3">
    <location>
        <begin position="1"/>
        <end position="33"/>
    </location>
</feature>
<gene>
    <name evidence="5" type="primary">pcaB_2</name>
    <name evidence="5" type="ORF">GCM10010170_045070</name>
</gene>
<dbReference type="InterPro" id="IPR000362">
    <property type="entry name" value="Fumarate_lyase_fam"/>
</dbReference>
<comment type="similarity">
    <text evidence="2">Belongs to the class-II fumarase/aspartase family.</text>
</comment>
<dbReference type="SUPFAM" id="SSF48557">
    <property type="entry name" value="L-aspartase-like"/>
    <property type="match status" value="1"/>
</dbReference>
<dbReference type="PRINTS" id="PR00149">
    <property type="entry name" value="FUMRATELYASE"/>
</dbReference>
<keyword evidence="1" id="KW-0456">Lyase</keyword>
<reference evidence="6" key="1">
    <citation type="journal article" date="2019" name="Int. J. Syst. Evol. Microbiol.">
        <title>The Global Catalogue of Microorganisms (GCM) 10K type strain sequencing project: providing services to taxonomists for standard genome sequencing and annotation.</title>
        <authorList>
            <consortium name="The Broad Institute Genomics Platform"/>
            <consortium name="The Broad Institute Genome Sequencing Center for Infectious Disease"/>
            <person name="Wu L."/>
            <person name="Ma J."/>
        </authorList>
    </citation>
    <scope>NUCLEOTIDE SEQUENCE [LARGE SCALE GENOMIC DNA]</scope>
    <source>
        <strain evidence="6">JCM 3272</strain>
    </source>
</reference>
<keyword evidence="6" id="KW-1185">Reference proteome</keyword>
<name>A0ABP5TIH3_9ACTN</name>
<sequence length="408" mass="42276">MPAPVLQGRRRVPMFPPREHPMLGRLGSRPLITPGDRMGPTTSLFGEVLARGEVAAAVADDAWLTAMLQVEAALAEVQAFSGLLEQDAADAIGAACARPEAFAVAAIGAGAAADGNPVAPLVAALRRAVPEPWSQAVHRGATSQDVLDTAGMLVASRALRPLLADLAAAGDQAARLAREHRDTPMIGRTLLRQAAPTTFGLKAAGWLAGLDAARRRLEQVQRERLAVQLGGAAGTLAPFGEAGPDVVEGLATVLGLCEPALPWHAERTRIADLAGALGCAAGAVAKVARDLTLLARSEVNEVSDASSVAAVCALGCAASAPGLVANLLAAMDHEHERAAGAWHAEWRPMRELLIATGSAVSWLRAALERLLVHPDVMRDNLARSGLTGDLTATGPLVDRALQAFGTKR</sequence>
<feature type="domain" description="Fumarate lyase N-terminal" evidence="4">
    <location>
        <begin position="70"/>
        <end position="303"/>
    </location>
</feature>
<evidence type="ECO:0000259" key="4">
    <source>
        <dbReference type="Pfam" id="PF00206"/>
    </source>
</evidence>
<evidence type="ECO:0000313" key="6">
    <source>
        <dbReference type="Proteomes" id="UP001501444"/>
    </source>
</evidence>
<dbReference type="Gene3D" id="1.20.200.10">
    <property type="entry name" value="Fumarase/aspartase (Central domain)"/>
    <property type="match status" value="1"/>
</dbReference>
<protein>
    <submittedName>
        <fullName evidence="5">3-carboxy-cis,cis-muconate cycloisomerase</fullName>
    </submittedName>
</protein>
<accession>A0ABP5TIH3</accession>
<dbReference type="EMBL" id="BAAARV010000033">
    <property type="protein sequence ID" value="GAA2353630.1"/>
    <property type="molecule type" value="Genomic_DNA"/>
</dbReference>